<name>A0ABS6JRW5_9BACI</name>
<organism evidence="3 4">
    <name type="scientific">Evansella alkalicola</name>
    <dbReference type="NCBI Taxonomy" id="745819"/>
    <lineage>
        <taxon>Bacteria</taxon>
        <taxon>Bacillati</taxon>
        <taxon>Bacillota</taxon>
        <taxon>Bacilli</taxon>
        <taxon>Bacillales</taxon>
        <taxon>Bacillaceae</taxon>
        <taxon>Evansella</taxon>
    </lineage>
</organism>
<dbReference type="InterPro" id="IPR012495">
    <property type="entry name" value="TadE-like_dom"/>
</dbReference>
<evidence type="ECO:0000259" key="2">
    <source>
        <dbReference type="Pfam" id="PF07811"/>
    </source>
</evidence>
<dbReference type="RefSeq" id="WP_176371404.1">
    <property type="nucleotide sequence ID" value="NZ_JAHQCR010000034.1"/>
</dbReference>
<sequence length="127" mass="13940">MIKSEKGQATVELALTLTILVFILFVIIDFGRIFHVYLTLEHASREGARIASVGGTDADVVERVRTSAGSLNTNQISISQTPSRVNRSRGNYVTVQLSYPITPSVPIINNVLPESLEIKANTVMRIE</sequence>
<dbReference type="Proteomes" id="UP000790580">
    <property type="component" value="Unassembled WGS sequence"/>
</dbReference>
<feature type="domain" description="TadE-like" evidence="2">
    <location>
        <begin position="7"/>
        <end position="49"/>
    </location>
</feature>
<reference evidence="3 4" key="1">
    <citation type="submission" date="2021-06" db="EMBL/GenBank/DDBJ databases">
        <title>Bacillus sp. RD4P76, an endophyte from a halophyte.</title>
        <authorList>
            <person name="Sun J.-Q."/>
        </authorList>
    </citation>
    <scope>NUCLEOTIDE SEQUENCE [LARGE SCALE GENOMIC DNA]</scope>
    <source>
        <strain evidence="3 4">JCM 17098</strain>
    </source>
</reference>
<keyword evidence="1" id="KW-0472">Membrane</keyword>
<evidence type="ECO:0000313" key="3">
    <source>
        <dbReference type="EMBL" id="MBU9721316.1"/>
    </source>
</evidence>
<keyword evidence="1" id="KW-1133">Transmembrane helix</keyword>
<keyword evidence="1" id="KW-0812">Transmembrane</keyword>
<gene>
    <name evidence="3" type="ORF">KS407_07615</name>
</gene>
<comment type="caution">
    <text evidence="3">The sequence shown here is derived from an EMBL/GenBank/DDBJ whole genome shotgun (WGS) entry which is preliminary data.</text>
</comment>
<accession>A0ABS6JRW5</accession>
<keyword evidence="4" id="KW-1185">Reference proteome</keyword>
<evidence type="ECO:0000256" key="1">
    <source>
        <dbReference type="SAM" id="Phobius"/>
    </source>
</evidence>
<dbReference type="Pfam" id="PF07811">
    <property type="entry name" value="TadE"/>
    <property type="match status" value="1"/>
</dbReference>
<protein>
    <submittedName>
        <fullName evidence="3">Pilus assembly protein</fullName>
    </submittedName>
</protein>
<feature type="transmembrane region" description="Helical" evidence="1">
    <location>
        <begin position="13"/>
        <end position="40"/>
    </location>
</feature>
<evidence type="ECO:0000313" key="4">
    <source>
        <dbReference type="Proteomes" id="UP000790580"/>
    </source>
</evidence>
<dbReference type="EMBL" id="JAHQCR010000034">
    <property type="protein sequence ID" value="MBU9721316.1"/>
    <property type="molecule type" value="Genomic_DNA"/>
</dbReference>
<proteinExistence type="predicted"/>